<evidence type="ECO:0000313" key="2">
    <source>
        <dbReference type="EMBL" id="GMJ10410.1"/>
    </source>
</evidence>
<proteinExistence type="predicted"/>
<sequence length="128" mass="14256">MTPEAADIMAKLRGKGVEYEATASTDDSTNVHEMENQVIGDVLGPERYGRVRCQGSFITPTRYFGPSSSQYMPSQSQSSQAEVNRLKQQIAQFKAEVAAKEAEREAAYQAFQNQFQELMAMLKKNPPS</sequence>
<keyword evidence="3" id="KW-1185">Reference proteome</keyword>
<name>A0A9W7JAR5_HIBTR</name>
<dbReference type="OrthoDB" id="1297232at2759"/>
<dbReference type="EMBL" id="BSYR01000056">
    <property type="protein sequence ID" value="GMJ10410.1"/>
    <property type="molecule type" value="Genomic_DNA"/>
</dbReference>
<evidence type="ECO:0000313" key="3">
    <source>
        <dbReference type="Proteomes" id="UP001165190"/>
    </source>
</evidence>
<protein>
    <submittedName>
        <fullName evidence="2">Uncharacterized protein</fullName>
    </submittedName>
</protein>
<dbReference type="Proteomes" id="UP001165190">
    <property type="component" value="Unassembled WGS sequence"/>
</dbReference>
<accession>A0A9W7JAR5</accession>
<reference evidence="2" key="1">
    <citation type="submission" date="2023-05" db="EMBL/GenBank/DDBJ databases">
        <title>Genome and transcriptome analyses reveal genes involved in the formation of fine ridges on petal epidermal cells in Hibiscus trionum.</title>
        <authorList>
            <person name="Koshimizu S."/>
            <person name="Masuda S."/>
            <person name="Ishii T."/>
            <person name="Shirasu K."/>
            <person name="Hoshino A."/>
            <person name="Arita M."/>
        </authorList>
    </citation>
    <scope>NUCLEOTIDE SEQUENCE</scope>
    <source>
        <strain evidence="2">Hamamatsu line</strain>
    </source>
</reference>
<evidence type="ECO:0000256" key="1">
    <source>
        <dbReference type="SAM" id="Coils"/>
    </source>
</evidence>
<comment type="caution">
    <text evidence="2">The sequence shown here is derived from an EMBL/GenBank/DDBJ whole genome shotgun (WGS) entry which is preliminary data.</text>
</comment>
<keyword evidence="1" id="KW-0175">Coiled coil</keyword>
<dbReference type="AlphaFoldDB" id="A0A9W7JAR5"/>
<gene>
    <name evidence="2" type="ORF">HRI_004710200</name>
</gene>
<feature type="coiled-coil region" evidence="1">
    <location>
        <begin position="76"/>
        <end position="110"/>
    </location>
</feature>
<organism evidence="2 3">
    <name type="scientific">Hibiscus trionum</name>
    <name type="common">Flower of an hour</name>
    <dbReference type="NCBI Taxonomy" id="183268"/>
    <lineage>
        <taxon>Eukaryota</taxon>
        <taxon>Viridiplantae</taxon>
        <taxon>Streptophyta</taxon>
        <taxon>Embryophyta</taxon>
        <taxon>Tracheophyta</taxon>
        <taxon>Spermatophyta</taxon>
        <taxon>Magnoliopsida</taxon>
        <taxon>eudicotyledons</taxon>
        <taxon>Gunneridae</taxon>
        <taxon>Pentapetalae</taxon>
        <taxon>rosids</taxon>
        <taxon>malvids</taxon>
        <taxon>Malvales</taxon>
        <taxon>Malvaceae</taxon>
        <taxon>Malvoideae</taxon>
        <taxon>Hibiscus</taxon>
    </lineage>
</organism>